<dbReference type="Pfam" id="PF00462">
    <property type="entry name" value="Glutaredoxin"/>
    <property type="match status" value="1"/>
</dbReference>
<dbReference type="Pfam" id="PF13511">
    <property type="entry name" value="DUF4124"/>
    <property type="match status" value="1"/>
</dbReference>
<name>A0ABX2ECF1_9BURK</name>
<proteinExistence type="predicted"/>
<dbReference type="RefSeq" id="WP_173119602.1">
    <property type="nucleotide sequence ID" value="NZ_JABRWJ010000001.1"/>
</dbReference>
<comment type="caution">
    <text evidence="3">The sequence shown here is derived from an EMBL/GenBank/DDBJ whole genome shotgun (WGS) entry which is preliminary data.</text>
</comment>
<organism evidence="3 4">
    <name type="scientific">Pseudaquabacterium terrae</name>
    <dbReference type="NCBI Taxonomy" id="2732868"/>
    <lineage>
        <taxon>Bacteria</taxon>
        <taxon>Pseudomonadati</taxon>
        <taxon>Pseudomonadota</taxon>
        <taxon>Betaproteobacteria</taxon>
        <taxon>Burkholderiales</taxon>
        <taxon>Sphaerotilaceae</taxon>
        <taxon>Pseudaquabacterium</taxon>
    </lineage>
</organism>
<dbReference type="InterPro" id="IPR036249">
    <property type="entry name" value="Thioredoxin-like_sf"/>
</dbReference>
<feature type="domain" description="DUF4124" evidence="2">
    <location>
        <begin position="36"/>
        <end position="87"/>
    </location>
</feature>
<dbReference type="PANTHER" id="PTHR34386">
    <property type="entry name" value="GLUTAREDOXIN"/>
    <property type="match status" value="1"/>
</dbReference>
<gene>
    <name evidence="3" type="ORF">HLB44_00745</name>
</gene>
<dbReference type="InterPro" id="IPR002109">
    <property type="entry name" value="Glutaredoxin"/>
</dbReference>
<dbReference type="Proteomes" id="UP000737171">
    <property type="component" value="Unassembled WGS sequence"/>
</dbReference>
<keyword evidence="4" id="KW-1185">Reference proteome</keyword>
<dbReference type="SUPFAM" id="SSF52833">
    <property type="entry name" value="Thioredoxin-like"/>
    <property type="match status" value="1"/>
</dbReference>
<dbReference type="CDD" id="cd02976">
    <property type="entry name" value="NrdH"/>
    <property type="match status" value="1"/>
</dbReference>
<dbReference type="InterPro" id="IPR025392">
    <property type="entry name" value="DUF4124"/>
</dbReference>
<accession>A0ABX2ECF1</accession>
<evidence type="ECO:0000313" key="4">
    <source>
        <dbReference type="Proteomes" id="UP000737171"/>
    </source>
</evidence>
<reference evidence="3 4" key="1">
    <citation type="submission" date="2020-05" db="EMBL/GenBank/DDBJ databases">
        <title>Aquincola sp. isolate from soil.</title>
        <authorList>
            <person name="Han J."/>
            <person name="Kim D.-U."/>
        </authorList>
    </citation>
    <scope>NUCLEOTIDE SEQUENCE [LARGE SCALE GENOMIC DNA]</scope>
    <source>
        <strain evidence="3 4">S2</strain>
    </source>
</reference>
<evidence type="ECO:0000259" key="1">
    <source>
        <dbReference type="Pfam" id="PF00462"/>
    </source>
</evidence>
<dbReference type="Gene3D" id="3.40.30.10">
    <property type="entry name" value="Glutaredoxin"/>
    <property type="match status" value="1"/>
</dbReference>
<feature type="domain" description="Glutaredoxin" evidence="1">
    <location>
        <begin position="110"/>
        <end position="166"/>
    </location>
</feature>
<evidence type="ECO:0000313" key="3">
    <source>
        <dbReference type="EMBL" id="NRF65500.1"/>
    </source>
</evidence>
<dbReference type="EMBL" id="JABRWJ010000001">
    <property type="protein sequence ID" value="NRF65500.1"/>
    <property type="molecule type" value="Genomic_DNA"/>
</dbReference>
<protein>
    <submittedName>
        <fullName evidence="3">Glutaredoxin family protein</fullName>
    </submittedName>
</protein>
<dbReference type="PROSITE" id="PS51354">
    <property type="entry name" value="GLUTAREDOXIN_2"/>
    <property type="match status" value="1"/>
</dbReference>
<dbReference type="InterPro" id="IPR051548">
    <property type="entry name" value="Grx-like_ET"/>
</dbReference>
<evidence type="ECO:0000259" key="2">
    <source>
        <dbReference type="Pfam" id="PF13511"/>
    </source>
</evidence>
<sequence length="183" mass="19500">MFRHMGQTPAGDCAIVERGSNDAFGRSMKTALALFLIVWLSAAHAQTLYKSIGPDGKVVYSDRPPAEGRVDKTLQFENLPSSAVPAATLSYVEQLKRMKQSALPPTNGLVLYSAAWCGYCRKAKAFLAGKGVSYQEIDIDTPDGKAAFAQAGGGRGVPLLLVNGQKIQGFSPEAYEFALAGGR</sequence>
<dbReference type="PANTHER" id="PTHR34386:SF1">
    <property type="entry name" value="GLUTAREDOXIN-LIKE PROTEIN NRDH"/>
    <property type="match status" value="1"/>
</dbReference>